<comment type="caution">
    <text evidence="4">The sequence shown here is derived from an EMBL/GenBank/DDBJ whole genome shotgun (WGS) entry which is preliminary data.</text>
</comment>
<evidence type="ECO:0000313" key="4">
    <source>
        <dbReference type="EMBL" id="KAI1691679.1"/>
    </source>
</evidence>
<keyword evidence="2" id="KW-0378">Hydrolase</keyword>
<accession>A0AAD4MEH3</accession>
<dbReference type="Pfam" id="PF17132">
    <property type="entry name" value="Glyco_hydro_106"/>
    <property type="match status" value="1"/>
</dbReference>
<name>A0AAD4MEH3_9BILA</name>
<gene>
    <name evidence="4" type="ORF">DdX_21711</name>
</gene>
<organism evidence="4 5">
    <name type="scientific">Ditylenchus destructor</name>
    <dbReference type="NCBI Taxonomy" id="166010"/>
    <lineage>
        <taxon>Eukaryota</taxon>
        <taxon>Metazoa</taxon>
        <taxon>Ecdysozoa</taxon>
        <taxon>Nematoda</taxon>
        <taxon>Chromadorea</taxon>
        <taxon>Rhabditida</taxon>
        <taxon>Tylenchina</taxon>
        <taxon>Tylenchomorpha</taxon>
        <taxon>Sphaerularioidea</taxon>
        <taxon>Anguinidae</taxon>
        <taxon>Anguininae</taxon>
        <taxon>Ditylenchus</taxon>
    </lineage>
</organism>
<reference evidence="4" key="1">
    <citation type="submission" date="2022-01" db="EMBL/GenBank/DDBJ databases">
        <title>Genome Sequence Resource for Two Populations of Ditylenchus destructor, the Migratory Endoparasitic Phytonematode.</title>
        <authorList>
            <person name="Zhang H."/>
            <person name="Lin R."/>
            <person name="Xie B."/>
        </authorList>
    </citation>
    <scope>NUCLEOTIDE SEQUENCE</scope>
    <source>
        <strain evidence="4">BazhouSP</strain>
    </source>
</reference>
<feature type="compositionally biased region" description="Basic and acidic residues" evidence="3">
    <location>
        <begin position="240"/>
        <end position="254"/>
    </location>
</feature>
<keyword evidence="1" id="KW-0732">Signal</keyword>
<evidence type="ECO:0000256" key="3">
    <source>
        <dbReference type="SAM" id="MobiDB-lite"/>
    </source>
</evidence>
<evidence type="ECO:0000313" key="5">
    <source>
        <dbReference type="Proteomes" id="UP001201812"/>
    </source>
</evidence>
<dbReference type="GO" id="GO:0016787">
    <property type="term" value="F:hydrolase activity"/>
    <property type="evidence" value="ECO:0007669"/>
    <property type="project" value="UniProtKB-KW"/>
</dbReference>
<evidence type="ECO:0000256" key="1">
    <source>
        <dbReference type="ARBA" id="ARBA00022729"/>
    </source>
</evidence>
<sequence length="329" mass="35722">MSPTCCTSFGEDSPNQSEYVRPQVSPDTHPKIGVHFDPQVPGGYQYDLVNAEVLLTRAKVKDGRIVLATGATYRLLVIPQDIASMTPQLAAKVRELVEAGMAVLGPKPTHPMTLAGKADNDSAFRAAVDAVWGDGKAARKVGAGRVFPGGSVGDALTALKVAPRPECRTATPDGQIAWLHRKAGPTHIYFVANRQRRAERVTCTLPRRQRSAVAVGRGDRQRHPRPRCSRPSATRPSGRATDRLGSEERGPLRRYDRRTRPCREGAVEQLHHLALAKPDIDLRLMPDESVEGRINETGKHYLIPARSGRDIHGAKTAIAGLALGRTALS</sequence>
<proteinExistence type="predicted"/>
<keyword evidence="5" id="KW-1185">Reference proteome</keyword>
<dbReference type="EMBL" id="JAKKPZ010000881">
    <property type="protein sequence ID" value="KAI1691679.1"/>
    <property type="molecule type" value="Genomic_DNA"/>
</dbReference>
<dbReference type="AlphaFoldDB" id="A0AAD4MEH3"/>
<dbReference type="Proteomes" id="UP001201812">
    <property type="component" value="Unassembled WGS sequence"/>
</dbReference>
<dbReference type="PANTHER" id="PTHR43817">
    <property type="entry name" value="GLYCOSYL HYDROLASE"/>
    <property type="match status" value="1"/>
</dbReference>
<protein>
    <submittedName>
        <fullName evidence="4">Alpha-L-rhamnosidase domain-containing protein</fullName>
    </submittedName>
</protein>
<evidence type="ECO:0000256" key="2">
    <source>
        <dbReference type="ARBA" id="ARBA00022801"/>
    </source>
</evidence>
<feature type="region of interest" description="Disordered" evidence="3">
    <location>
        <begin position="1"/>
        <end position="28"/>
    </location>
</feature>
<dbReference type="PANTHER" id="PTHR43817:SF1">
    <property type="entry name" value="HYDROLASE, FAMILY 43, PUTATIVE (AFU_ORTHOLOGUE AFUA_3G01660)-RELATED"/>
    <property type="match status" value="1"/>
</dbReference>
<feature type="region of interest" description="Disordered" evidence="3">
    <location>
        <begin position="208"/>
        <end position="254"/>
    </location>
</feature>